<dbReference type="Proteomes" id="UP000499080">
    <property type="component" value="Unassembled WGS sequence"/>
</dbReference>
<gene>
    <name evidence="1" type="ORF">AVEN_120737_1</name>
</gene>
<keyword evidence="2" id="KW-1185">Reference proteome</keyword>
<proteinExistence type="predicted"/>
<sequence>CVLQFGCAQLRTAATFLTGSTVLCNIHIDNSTHLTAPISCFALDLLRLCKHALGVRSDALHFNSAHSSYLSYWIDCFNIHIDNSFLTAPISCLRMLDLLDFVNVLWSVRSDLSTSAPHSYLFLLDRLFYAIYTATTSPPGSPYP</sequence>
<feature type="non-terminal residue" evidence="1">
    <location>
        <position position="1"/>
    </location>
</feature>
<evidence type="ECO:0000313" key="1">
    <source>
        <dbReference type="EMBL" id="GBN88331.1"/>
    </source>
</evidence>
<organism evidence="1 2">
    <name type="scientific">Araneus ventricosus</name>
    <name type="common">Orbweaver spider</name>
    <name type="synonym">Epeira ventricosa</name>
    <dbReference type="NCBI Taxonomy" id="182803"/>
    <lineage>
        <taxon>Eukaryota</taxon>
        <taxon>Metazoa</taxon>
        <taxon>Ecdysozoa</taxon>
        <taxon>Arthropoda</taxon>
        <taxon>Chelicerata</taxon>
        <taxon>Arachnida</taxon>
        <taxon>Araneae</taxon>
        <taxon>Araneomorphae</taxon>
        <taxon>Entelegynae</taxon>
        <taxon>Araneoidea</taxon>
        <taxon>Araneidae</taxon>
        <taxon>Araneus</taxon>
    </lineage>
</organism>
<evidence type="ECO:0000313" key="2">
    <source>
        <dbReference type="Proteomes" id="UP000499080"/>
    </source>
</evidence>
<dbReference type="AlphaFoldDB" id="A0A4Y2SKA4"/>
<dbReference type="EMBL" id="BGPR01022231">
    <property type="protein sequence ID" value="GBN88331.1"/>
    <property type="molecule type" value="Genomic_DNA"/>
</dbReference>
<comment type="caution">
    <text evidence="1">The sequence shown here is derived from an EMBL/GenBank/DDBJ whole genome shotgun (WGS) entry which is preliminary data.</text>
</comment>
<name>A0A4Y2SKA4_ARAVE</name>
<reference evidence="1 2" key="1">
    <citation type="journal article" date="2019" name="Sci. Rep.">
        <title>Orb-weaving spider Araneus ventricosus genome elucidates the spidroin gene catalogue.</title>
        <authorList>
            <person name="Kono N."/>
            <person name="Nakamura H."/>
            <person name="Ohtoshi R."/>
            <person name="Moran D.A.P."/>
            <person name="Shinohara A."/>
            <person name="Yoshida Y."/>
            <person name="Fujiwara M."/>
            <person name="Mori M."/>
            <person name="Tomita M."/>
            <person name="Arakawa K."/>
        </authorList>
    </citation>
    <scope>NUCLEOTIDE SEQUENCE [LARGE SCALE GENOMIC DNA]</scope>
</reference>
<protein>
    <submittedName>
        <fullName evidence="1">Uncharacterized protein</fullName>
    </submittedName>
</protein>
<accession>A0A4Y2SKA4</accession>